<name>A0A8H4J1V6_9PEZI</name>
<feature type="compositionally biased region" description="Low complexity" evidence="1">
    <location>
        <begin position="76"/>
        <end position="89"/>
    </location>
</feature>
<evidence type="ECO:0000313" key="2">
    <source>
        <dbReference type="EMBL" id="KAF4311236.1"/>
    </source>
</evidence>
<comment type="caution">
    <text evidence="2">The sequence shown here is derived from an EMBL/GenBank/DDBJ whole genome shotgun (WGS) entry which is preliminary data.</text>
</comment>
<dbReference type="OrthoDB" id="10518093at2759"/>
<dbReference type="EMBL" id="WWBZ02000011">
    <property type="protein sequence ID" value="KAF4311236.1"/>
    <property type="molecule type" value="Genomic_DNA"/>
</dbReference>
<keyword evidence="3" id="KW-1185">Reference proteome</keyword>
<feature type="compositionally biased region" description="Polar residues" evidence="1">
    <location>
        <begin position="41"/>
        <end position="55"/>
    </location>
</feature>
<evidence type="ECO:0000313" key="3">
    <source>
        <dbReference type="Proteomes" id="UP000572817"/>
    </source>
</evidence>
<sequence>MAQPLTPELEAMVQQEANAAVQEVLIRQPTPASRPHPPNTTIPSKRSASAMTTPDQPAATDGTLAKAPPHQQDASQTKAPAKNTAAATTQPPPKPLSRAERKQKAKQEPTYKEVVQEHRATTERLQDLAMGVEKYAKRVQEQVQTLQARDARVAYLITRVVVDKDRAMLRSAETELKRTVHSLWKLSREIKAATKTGNEQNTDHDMYELLEGFVKALGKARGADRETWGEEGKELGEVLDRIKADMEWWDDGKEE</sequence>
<dbReference type="Proteomes" id="UP000572817">
    <property type="component" value="Unassembled WGS sequence"/>
</dbReference>
<accession>A0A8H4J1V6</accession>
<protein>
    <submittedName>
        <fullName evidence="2">Uncharacterized protein</fullName>
    </submittedName>
</protein>
<gene>
    <name evidence="2" type="ORF">GTA08_BOTSDO13304</name>
</gene>
<feature type="compositionally biased region" description="Basic and acidic residues" evidence="1">
    <location>
        <begin position="97"/>
        <end position="119"/>
    </location>
</feature>
<feature type="region of interest" description="Disordered" evidence="1">
    <location>
        <begin position="21"/>
        <end position="119"/>
    </location>
</feature>
<organism evidence="2 3">
    <name type="scientific">Botryosphaeria dothidea</name>
    <dbReference type="NCBI Taxonomy" id="55169"/>
    <lineage>
        <taxon>Eukaryota</taxon>
        <taxon>Fungi</taxon>
        <taxon>Dikarya</taxon>
        <taxon>Ascomycota</taxon>
        <taxon>Pezizomycotina</taxon>
        <taxon>Dothideomycetes</taxon>
        <taxon>Dothideomycetes incertae sedis</taxon>
        <taxon>Botryosphaeriales</taxon>
        <taxon>Botryosphaeriaceae</taxon>
        <taxon>Botryosphaeria</taxon>
    </lineage>
</organism>
<proteinExistence type="predicted"/>
<reference evidence="2" key="1">
    <citation type="submission" date="2020-04" db="EMBL/GenBank/DDBJ databases">
        <title>Genome Assembly and Annotation of Botryosphaeria dothidea sdau 11-99, a Latent Pathogen of Apple Fruit Ring Rot in China.</title>
        <authorList>
            <person name="Yu C."/>
            <person name="Diao Y."/>
            <person name="Lu Q."/>
            <person name="Zhao J."/>
            <person name="Cui S."/>
            <person name="Peng C."/>
            <person name="He B."/>
            <person name="Liu H."/>
        </authorList>
    </citation>
    <scope>NUCLEOTIDE SEQUENCE [LARGE SCALE GENOMIC DNA]</scope>
    <source>
        <strain evidence="2">Sdau11-99</strain>
    </source>
</reference>
<evidence type="ECO:0000256" key="1">
    <source>
        <dbReference type="SAM" id="MobiDB-lite"/>
    </source>
</evidence>
<dbReference type="AlphaFoldDB" id="A0A8H4J1V6"/>